<dbReference type="InterPro" id="IPR015943">
    <property type="entry name" value="WD40/YVTN_repeat-like_dom_sf"/>
</dbReference>
<sequence length="1959" mass="224643">MLQYAISRTLSKEQLKNMKDTEEPETPASPDVPETIRRNLAGMDRHVSLSHYRPDLIDYKSSKPLLEGNLNEIKRITSRCVKIFLSSTFSDFVEERNALMEHVYPKLKDFFRDSYGLEFHAMDLRWGIMQESSDNHMIIDFCLNEIVKCQQTSAGPNFVIMIGEKYGYRPFPPNIVDKELEMIRSKLPASQVKLIDKWYQKDENIIPNLYRLRPISTFIPNYNHRDSIKKREAAEQWSKLYSQLQESLRKGVTLCNDDEISKEDKRKYFISGIHIYNGFLLNKQYLAFSRFLVHETVTEMEVDKGFEVNKNMEHKKILYFSRKISKLEENKNHEKSASYLDKLPDGTIDRETQEQLTNMKKKCVSKLQRKFNKCDLTVEWNDKAERLTKNDEYLKKFCYEFESRMKNLVGQSFFGLSSDLISDSFIIELDQHLATCRNRADAFRGRQSLIDSVKKLVTTENDGNLTVVVYGISGSGKTSLLAKCASLAKEWLREKYPHSTPYLVIRFLGTTARSCSIRLTLASICTQLVLLYFDSKRRPEIPSDWTNLKQLFQRLLGCATEEKPLILILDSLDQLSTSNNSHSLQWLPWKIPQYVTLIVSQVSNTGGVCGRLKTIVPDQRYHIEVKPLSKEMSWKLVDEWLAKENRTLTTFQEKVVQQAFLECSLPLYTTLVYEQVKKWHSYTPPNQTVLKPCIQAIINTMFENVEISFGKIFVTHTLSYITASRNGLSDLELEDLLSLDDTVLQEVFQHWLPPTRRIPPLLWPRLQAELSSYIVRRESDGTMVYYWYHRQFIKVAKDRYLSSDSLRTDFHSSIADYFLGKYTRGSKKSFKVPKVAGSSQRFKEIEADRKVRAQPLIFGTDTQRHAKTRYNMRKLSELPYQLIRAGRIEDLKSEVLFNLKWLKTKVAAQTIQDVLSDFRQLQESSYAVDDPEVSLLANTLQLCGTNVQKSGGETLDFEISARLLPFYDNKKYEYIRRLIRFCDGKREKPSAIVPLFACLEPPNPALRYLLEDHTKHVLDLTFSSNGKYLYSLSKDGTLGKWDMKIGERLFSVPIDKIDKAKASIHLTADDKYVITTAIKEDCETRIFDTKSGLPKGGILRAPNISNLKHVGRRYFIRQKEVINVETGNTLVNLDDYLSNFSSNSLSIYALAMTHDEKLLLLGTKIGTLIFDLQTRSLLGTIKSENAVSIISVSLDDKRAYVGYSVECTLSVVDLKKDSCNFCKEIMKFEHLTEGRRKSNFKSLQLLGLFEKSKGEGNDCMIREMTGINCCQEENILLLNFDRKDLLLIDTSNQNALKVVEMTAPQPEDEQVERRWRNCFITKNSKNAIATEEKQSLMHIWRLSMSPIRANHVTYVNVHSDGHFPIAISASDSPLSATASNLHTAIKIWDVQKFSYSNLDDNENVREIEDSECVVNTVQKLPHIYNNPIDLVAAVPSKELLYIKKYRAITAGRKSVYTSKDCFGIDVWNIVTLESKYFLPFGNYGDLLAMKATSERLLLLIAISLRKYRFAIMDTGGSESSLLLLRDIEDVANDIIVSHNDKYAAVLAASTIPIFNIKTGNYLMKLPHTLIVRFMYHPHEDSLLFCEKGTSLTYVNLSNEKATKCNDVLTRCNLNRIDDIQCVPKRVSVVLITEYIEGTYPHTVAVAFKIDKTIKNIIQLFEFDGMSKNGWLCLSPDGKYALDKQLHCYDLDENVNTKLKCTFSAFGNSIKQCSLFGWFTENNTIVFVNSETNILYAGHAENGTILGCAAMHERIRSIALFRGGLVAVLGREDGHLIPVRIFPPGYLRLNSNEVSQETVKGKDDWEMITSKPNISFDEPFFSCSSSESSPKMKRKNRFKLFIKERAKSFEHLLVKPLKTESEAKHLSGEQNKDVFIAKRTCRLLNIADAGTYPIADFSVLPSKIEKSLHLVHKSIHVDLPEGFMSMYSRSTPKRSLFEADTSKCAYKTLPKNFKKKYDLG</sequence>
<dbReference type="Pfam" id="PF05729">
    <property type="entry name" value="NACHT"/>
    <property type="match status" value="1"/>
</dbReference>
<dbReference type="InterPro" id="IPR027417">
    <property type="entry name" value="P-loop_NTPase"/>
</dbReference>
<evidence type="ECO:0000256" key="2">
    <source>
        <dbReference type="ARBA" id="ARBA00022737"/>
    </source>
</evidence>
<dbReference type="InterPro" id="IPR057588">
    <property type="entry name" value="NWD1/2-like_WH"/>
</dbReference>
<dbReference type="Proteomes" id="UP000549394">
    <property type="component" value="Unassembled WGS sequence"/>
</dbReference>
<feature type="region of interest" description="Disordered" evidence="4">
    <location>
        <begin position="13"/>
        <end position="34"/>
    </location>
</feature>
<dbReference type="SMART" id="SM00320">
    <property type="entry name" value="WD40"/>
    <property type="match status" value="2"/>
</dbReference>
<dbReference type="InterPro" id="IPR001680">
    <property type="entry name" value="WD40_rpt"/>
</dbReference>
<evidence type="ECO:0000313" key="8">
    <source>
        <dbReference type="EMBL" id="CAD5122647.1"/>
    </source>
</evidence>
<feature type="domain" description="NWD1/2-like winged helix-turn-helix" evidence="7">
    <location>
        <begin position="696"/>
        <end position="804"/>
    </location>
</feature>
<feature type="domain" description="NACHT" evidence="5">
    <location>
        <begin position="466"/>
        <end position="643"/>
    </location>
</feature>
<reference evidence="8 9" key="1">
    <citation type="submission" date="2020-08" db="EMBL/GenBank/DDBJ databases">
        <authorList>
            <person name="Hejnol A."/>
        </authorList>
    </citation>
    <scope>NUCLEOTIDE SEQUENCE [LARGE SCALE GENOMIC DNA]</scope>
</reference>
<gene>
    <name evidence="8" type="ORF">DGYR_LOCUS10436</name>
</gene>
<dbReference type="EMBL" id="CAJFCJ010000018">
    <property type="protein sequence ID" value="CAD5122647.1"/>
    <property type="molecule type" value="Genomic_DNA"/>
</dbReference>
<dbReference type="SUPFAM" id="SSF82171">
    <property type="entry name" value="DPP6 N-terminal domain-like"/>
    <property type="match status" value="1"/>
</dbReference>
<keyword evidence="2" id="KW-0677">Repeat</keyword>
<accession>A0A7I8W2B8</accession>
<dbReference type="PROSITE" id="PS50082">
    <property type="entry name" value="WD_REPEATS_2"/>
    <property type="match status" value="1"/>
</dbReference>
<evidence type="ECO:0000256" key="4">
    <source>
        <dbReference type="SAM" id="MobiDB-lite"/>
    </source>
</evidence>
<name>A0A7I8W2B8_9ANNE</name>
<evidence type="ECO:0000259" key="6">
    <source>
        <dbReference type="Pfam" id="PF13271"/>
    </source>
</evidence>
<evidence type="ECO:0000313" key="9">
    <source>
        <dbReference type="Proteomes" id="UP000549394"/>
    </source>
</evidence>
<keyword evidence="9" id="KW-1185">Reference proteome</keyword>
<dbReference type="PROSITE" id="PS50294">
    <property type="entry name" value="WD_REPEATS_REGION"/>
    <property type="match status" value="1"/>
</dbReference>
<organism evidence="8 9">
    <name type="scientific">Dimorphilus gyrociliatus</name>
    <dbReference type="NCBI Taxonomy" id="2664684"/>
    <lineage>
        <taxon>Eukaryota</taxon>
        <taxon>Metazoa</taxon>
        <taxon>Spiralia</taxon>
        <taxon>Lophotrochozoa</taxon>
        <taxon>Annelida</taxon>
        <taxon>Polychaeta</taxon>
        <taxon>Polychaeta incertae sedis</taxon>
        <taxon>Dinophilidae</taxon>
        <taxon>Dimorphilus</taxon>
    </lineage>
</organism>
<comment type="caution">
    <text evidence="8">The sequence shown here is derived from an EMBL/GenBank/DDBJ whole genome shotgun (WGS) entry which is preliminary data.</text>
</comment>
<dbReference type="PANTHER" id="PTHR19871:SF14">
    <property type="entry name" value="DUF4062 DOMAIN-CONTAINING PROTEIN"/>
    <property type="match status" value="1"/>
</dbReference>
<evidence type="ECO:0000256" key="1">
    <source>
        <dbReference type="ARBA" id="ARBA00022574"/>
    </source>
</evidence>
<feature type="domain" description="DUF4062" evidence="6">
    <location>
        <begin position="82"/>
        <end position="169"/>
    </location>
</feature>
<feature type="repeat" description="WD" evidence="3">
    <location>
        <begin position="1010"/>
        <end position="1051"/>
    </location>
</feature>
<evidence type="ECO:0000256" key="3">
    <source>
        <dbReference type="PROSITE-ProRule" id="PRU00221"/>
    </source>
</evidence>
<dbReference type="Gene3D" id="2.130.10.10">
    <property type="entry name" value="YVTN repeat-like/Quinoprotein amine dehydrogenase"/>
    <property type="match status" value="1"/>
</dbReference>
<dbReference type="Gene3D" id="1.25.40.370">
    <property type="match status" value="1"/>
</dbReference>
<dbReference type="Pfam" id="PF13271">
    <property type="entry name" value="DUF4062"/>
    <property type="match status" value="1"/>
</dbReference>
<keyword evidence="1 3" id="KW-0853">WD repeat</keyword>
<evidence type="ECO:0000259" key="5">
    <source>
        <dbReference type="Pfam" id="PF05729"/>
    </source>
</evidence>
<proteinExistence type="predicted"/>
<dbReference type="InterPro" id="IPR025139">
    <property type="entry name" value="DUF4062"/>
</dbReference>
<dbReference type="PANTHER" id="PTHR19871">
    <property type="entry name" value="BETA TRANSDUCIN-RELATED PROTEIN"/>
    <property type="match status" value="1"/>
</dbReference>
<protein>
    <submittedName>
        <fullName evidence="8">DgyrCDS11056</fullName>
    </submittedName>
</protein>
<evidence type="ECO:0000259" key="7">
    <source>
        <dbReference type="Pfam" id="PF25469"/>
    </source>
</evidence>
<dbReference type="InterPro" id="IPR052752">
    <property type="entry name" value="NACHT-WD_repeat"/>
</dbReference>
<dbReference type="Gene3D" id="3.40.50.300">
    <property type="entry name" value="P-loop containing nucleotide triphosphate hydrolases"/>
    <property type="match status" value="1"/>
</dbReference>
<dbReference type="OrthoDB" id="2325716at2759"/>
<dbReference type="Pfam" id="PF25469">
    <property type="entry name" value="WHD_NWD1"/>
    <property type="match status" value="1"/>
</dbReference>
<dbReference type="InterPro" id="IPR007111">
    <property type="entry name" value="NACHT_NTPase"/>
</dbReference>
<dbReference type="SUPFAM" id="SSF52540">
    <property type="entry name" value="P-loop containing nucleoside triphosphate hydrolases"/>
    <property type="match status" value="1"/>
</dbReference>